<sequence>MPDADVLPPEAYTWWVPVLGLVLLLLVAAWYVFVHRWTDPARVARRRSRREAPGPMTPSMRQRYAAEVDQHFERYEREHDLRALHLELARTMREFASERIGTDVRAWTRGDIAGYDPTRRVGDLLSHWEEPSFAVRSDAEAAASAAHAKEVVAQW</sequence>
<dbReference type="RefSeq" id="WP_152194269.1">
    <property type="nucleotide sequence ID" value="NZ_VUKD01000001.1"/>
</dbReference>
<evidence type="ECO:0000313" key="2">
    <source>
        <dbReference type="EMBL" id="MPV38885.1"/>
    </source>
</evidence>
<keyword evidence="1" id="KW-1133">Transmembrane helix</keyword>
<dbReference type="EMBL" id="WHPC01000122">
    <property type="protein sequence ID" value="MPV38885.1"/>
    <property type="molecule type" value="Genomic_DNA"/>
</dbReference>
<dbReference type="AlphaFoldDB" id="A0A6N7EQT8"/>
<dbReference type="OrthoDB" id="3268584at2"/>
<comment type="caution">
    <text evidence="2">The sequence shown here is derived from an EMBL/GenBank/DDBJ whole genome shotgun (WGS) entry which is preliminary data.</text>
</comment>
<organism evidence="2 3">
    <name type="scientific">Georgenia subflava</name>
    <dbReference type="NCBI Taxonomy" id="1622177"/>
    <lineage>
        <taxon>Bacteria</taxon>
        <taxon>Bacillati</taxon>
        <taxon>Actinomycetota</taxon>
        <taxon>Actinomycetes</taxon>
        <taxon>Micrococcales</taxon>
        <taxon>Bogoriellaceae</taxon>
        <taxon>Georgenia</taxon>
    </lineage>
</organism>
<keyword evidence="1" id="KW-0812">Transmembrane</keyword>
<gene>
    <name evidence="2" type="ORF">GB881_17895</name>
</gene>
<evidence type="ECO:0000313" key="3">
    <source>
        <dbReference type="Proteomes" id="UP000437709"/>
    </source>
</evidence>
<evidence type="ECO:0008006" key="4">
    <source>
        <dbReference type="Google" id="ProtNLM"/>
    </source>
</evidence>
<feature type="transmembrane region" description="Helical" evidence="1">
    <location>
        <begin position="12"/>
        <end position="33"/>
    </location>
</feature>
<dbReference type="Proteomes" id="UP000437709">
    <property type="component" value="Unassembled WGS sequence"/>
</dbReference>
<keyword evidence="3" id="KW-1185">Reference proteome</keyword>
<reference evidence="2 3" key="1">
    <citation type="submission" date="2019-10" db="EMBL/GenBank/DDBJ databases">
        <title>Georgenia wutianyii sp. nov. and Georgenia yuyongxinii sp. nov. isolated from plateau pika (Ochotona curzoniae) in the Qinghai-Tibet plateau of China.</title>
        <authorList>
            <person name="Tian Z."/>
        </authorList>
    </citation>
    <scope>NUCLEOTIDE SEQUENCE [LARGE SCALE GENOMIC DNA]</scope>
    <source>
        <strain evidence="2 3">JCM 19765</strain>
    </source>
</reference>
<protein>
    <recommendedName>
        <fullName evidence="4">DUF4381 family protein</fullName>
    </recommendedName>
</protein>
<proteinExistence type="predicted"/>
<accession>A0A6N7EQT8</accession>
<evidence type="ECO:0000256" key="1">
    <source>
        <dbReference type="SAM" id="Phobius"/>
    </source>
</evidence>
<keyword evidence="1" id="KW-0472">Membrane</keyword>
<name>A0A6N7EQT8_9MICO</name>